<evidence type="ECO:0000256" key="1">
    <source>
        <dbReference type="ARBA" id="ARBA00004173"/>
    </source>
</evidence>
<evidence type="ECO:0000256" key="3">
    <source>
        <dbReference type="ARBA" id="ARBA00022946"/>
    </source>
</evidence>
<evidence type="ECO:0000256" key="7">
    <source>
        <dbReference type="ARBA" id="ARBA00035189"/>
    </source>
</evidence>
<comment type="subcellular location">
    <subcellularLocation>
        <location evidence="1">Mitochondrion</location>
    </subcellularLocation>
</comment>
<sequence length="136" mass="16145">MRCSRCLISQRKHRLLEQVVDSTKLLHTTASYCKVKSPDVCLSPDKKMIMCWHPEPEFPYEDSMPLPRDNTELTEGESVLKVQYLVEEKLKNRPDGPTDNELTQLFYTSKDYFKTRHRTEKRVKMRKFHPKDRDGL</sequence>
<gene>
    <name evidence="9" type="primary">LOC101863979</name>
</gene>
<keyword evidence="8" id="KW-1185">Reference proteome</keyword>
<protein>
    <recommendedName>
        <fullName evidence="7">Large ribosomal subunit protein mL42</fullName>
    </recommendedName>
</protein>
<proteinExistence type="inferred from homology"/>
<dbReference type="PANTHER" id="PTHR13450">
    <property type="entry name" value="MITOCHONDRIAL 39S RIBOSOMAL PROTEIN L42"/>
    <property type="match status" value="1"/>
</dbReference>
<accession>A0ABM0JNH6</accession>
<evidence type="ECO:0000313" key="8">
    <source>
        <dbReference type="Proteomes" id="UP000694888"/>
    </source>
</evidence>
<dbReference type="Proteomes" id="UP000694888">
    <property type="component" value="Unplaced"/>
</dbReference>
<keyword evidence="6" id="KW-0687">Ribonucleoprotein</keyword>
<evidence type="ECO:0000256" key="2">
    <source>
        <dbReference type="ARBA" id="ARBA00005556"/>
    </source>
</evidence>
<keyword evidence="3" id="KW-0809">Transit peptide</keyword>
<keyword evidence="4 9" id="KW-0689">Ribosomal protein</keyword>
<dbReference type="PANTHER" id="PTHR13450:SF4">
    <property type="entry name" value="LARGE RIBOSOMAL SUBUNIT PROTEIN ML42"/>
    <property type="match status" value="1"/>
</dbReference>
<evidence type="ECO:0000256" key="5">
    <source>
        <dbReference type="ARBA" id="ARBA00023128"/>
    </source>
</evidence>
<dbReference type="InterPro" id="IPR019346">
    <property type="entry name" value="Ribosomal_mL42"/>
</dbReference>
<evidence type="ECO:0000256" key="6">
    <source>
        <dbReference type="ARBA" id="ARBA00023274"/>
    </source>
</evidence>
<dbReference type="GeneID" id="101863979"/>
<comment type="similarity">
    <text evidence="2">Belongs to the mitochondrion-specific ribosomal protein mL42 family.</text>
</comment>
<keyword evidence="5" id="KW-0496">Mitochondrion</keyword>
<organism evidence="8 9">
    <name type="scientific">Aplysia californica</name>
    <name type="common">California sea hare</name>
    <dbReference type="NCBI Taxonomy" id="6500"/>
    <lineage>
        <taxon>Eukaryota</taxon>
        <taxon>Metazoa</taxon>
        <taxon>Spiralia</taxon>
        <taxon>Lophotrochozoa</taxon>
        <taxon>Mollusca</taxon>
        <taxon>Gastropoda</taxon>
        <taxon>Heterobranchia</taxon>
        <taxon>Euthyneura</taxon>
        <taxon>Tectipleura</taxon>
        <taxon>Aplysiida</taxon>
        <taxon>Aplysioidea</taxon>
        <taxon>Aplysiidae</taxon>
        <taxon>Aplysia</taxon>
    </lineage>
</organism>
<evidence type="ECO:0000256" key="4">
    <source>
        <dbReference type="ARBA" id="ARBA00022980"/>
    </source>
</evidence>
<dbReference type="GO" id="GO:0005840">
    <property type="term" value="C:ribosome"/>
    <property type="evidence" value="ECO:0007669"/>
    <property type="project" value="UniProtKB-KW"/>
</dbReference>
<dbReference type="RefSeq" id="XP_005097838.2">
    <property type="nucleotide sequence ID" value="XM_005097781.2"/>
</dbReference>
<dbReference type="Pfam" id="PF10210">
    <property type="entry name" value="MRP-S32"/>
    <property type="match status" value="1"/>
</dbReference>
<name>A0ABM0JNH6_APLCA</name>
<evidence type="ECO:0000313" key="9">
    <source>
        <dbReference type="RefSeq" id="XP_005097838.2"/>
    </source>
</evidence>
<reference evidence="9" key="1">
    <citation type="submission" date="2025-08" db="UniProtKB">
        <authorList>
            <consortium name="RefSeq"/>
        </authorList>
    </citation>
    <scope>IDENTIFICATION</scope>
</reference>